<sequence>MGRPKKIRNFKVVTYRNKSGSVSYRVTGKNPDGSKVRRNFKDEYEAKQVLADLEAAREGHVEAPRVQRTRLTAQELADAESAILSAGGRSLSQIVSHYVHLEARADGKGISLDGALAFTETHYRAEIKATTVLNAYDEFINGRHTVSDRTRQHYSSSLKLLLKPDPNKPLHSYTVSDIEKLLARFKNVNSTRTYRQAFSVFFNWAVRHHYCPEDPCKRLDRLPKDMTQIAVLSLEEVKRLLYAAVRYEDGVAAAPTALGLFIGLRPSELADLKPEDISGKAVRVTGGKMRRKLKRTVPIPPVLEAWLKIHPFLGLPAGWDYKMKALKKATGATKWIQNIIRHTSISFQSERDKDEARTAFACGTSVQMMDRHYRNTIEDEKTLADFWNLTPERLLASQPDVRLPSQQSTAWPAKPSLETLIWQMPLIHAAADIGVSDVALRKHCVKLGIKLPPPGHWRRHPYLKESRPT</sequence>
<accession>A0A934VCP2</accession>
<evidence type="ECO:0000256" key="1">
    <source>
        <dbReference type="ARBA" id="ARBA00022908"/>
    </source>
</evidence>
<dbReference type="Proteomes" id="UP000600139">
    <property type="component" value="Unassembled WGS sequence"/>
</dbReference>
<dbReference type="InterPro" id="IPR002104">
    <property type="entry name" value="Integrase_catalytic"/>
</dbReference>
<dbReference type="InterPro" id="IPR044068">
    <property type="entry name" value="CB"/>
</dbReference>
<dbReference type="PANTHER" id="PTHR30349">
    <property type="entry name" value="PHAGE INTEGRASE-RELATED"/>
    <property type="match status" value="1"/>
</dbReference>
<evidence type="ECO:0000256" key="3">
    <source>
        <dbReference type="ARBA" id="ARBA00023172"/>
    </source>
</evidence>
<keyword evidence="2 4" id="KW-0238">DNA-binding</keyword>
<dbReference type="GO" id="GO:0006310">
    <property type="term" value="P:DNA recombination"/>
    <property type="evidence" value="ECO:0007669"/>
    <property type="project" value="UniProtKB-KW"/>
</dbReference>
<feature type="domain" description="Core-binding (CB)" evidence="6">
    <location>
        <begin position="127"/>
        <end position="206"/>
    </location>
</feature>
<evidence type="ECO:0000259" key="5">
    <source>
        <dbReference type="PROSITE" id="PS51898"/>
    </source>
</evidence>
<dbReference type="InterPro" id="IPR011010">
    <property type="entry name" value="DNA_brk_join_enz"/>
</dbReference>
<evidence type="ECO:0000259" key="6">
    <source>
        <dbReference type="PROSITE" id="PS51900"/>
    </source>
</evidence>
<evidence type="ECO:0000256" key="2">
    <source>
        <dbReference type="ARBA" id="ARBA00023125"/>
    </source>
</evidence>
<dbReference type="Gene3D" id="1.10.150.130">
    <property type="match status" value="1"/>
</dbReference>
<evidence type="ECO:0000313" key="8">
    <source>
        <dbReference type="Proteomes" id="UP000600139"/>
    </source>
</evidence>
<dbReference type="RefSeq" id="WP_200352299.1">
    <property type="nucleotide sequence ID" value="NZ_BAABHZ010000001.1"/>
</dbReference>
<dbReference type="CDD" id="cd00397">
    <property type="entry name" value="DNA_BRE_C"/>
    <property type="match status" value="1"/>
</dbReference>
<evidence type="ECO:0000313" key="7">
    <source>
        <dbReference type="EMBL" id="MBK1817355.1"/>
    </source>
</evidence>
<dbReference type="AlphaFoldDB" id="A0A934VCP2"/>
<keyword evidence="8" id="KW-1185">Reference proteome</keyword>
<protein>
    <recommendedName>
        <fullName evidence="9">Core-binding (CB) domain-containing protein</fullName>
    </recommendedName>
</protein>
<dbReference type="InterPro" id="IPR050090">
    <property type="entry name" value="Tyrosine_recombinase_XerCD"/>
</dbReference>
<dbReference type="SUPFAM" id="SSF56349">
    <property type="entry name" value="DNA breaking-rejoining enzymes"/>
    <property type="match status" value="1"/>
</dbReference>
<dbReference type="GO" id="GO:0003677">
    <property type="term" value="F:DNA binding"/>
    <property type="evidence" value="ECO:0007669"/>
    <property type="project" value="UniProtKB-UniRule"/>
</dbReference>
<dbReference type="Gene3D" id="1.10.443.10">
    <property type="entry name" value="Intergrase catalytic core"/>
    <property type="match status" value="1"/>
</dbReference>
<dbReference type="EMBL" id="JAENIK010000012">
    <property type="protein sequence ID" value="MBK1817355.1"/>
    <property type="molecule type" value="Genomic_DNA"/>
</dbReference>
<evidence type="ECO:0000256" key="4">
    <source>
        <dbReference type="PROSITE-ProRule" id="PRU01248"/>
    </source>
</evidence>
<proteinExistence type="predicted"/>
<organism evidence="7 8">
    <name type="scientific">Luteolibacter yonseiensis</name>
    <dbReference type="NCBI Taxonomy" id="1144680"/>
    <lineage>
        <taxon>Bacteria</taxon>
        <taxon>Pseudomonadati</taxon>
        <taxon>Verrucomicrobiota</taxon>
        <taxon>Verrucomicrobiia</taxon>
        <taxon>Verrucomicrobiales</taxon>
        <taxon>Verrucomicrobiaceae</taxon>
        <taxon>Luteolibacter</taxon>
    </lineage>
</organism>
<dbReference type="InterPro" id="IPR010998">
    <property type="entry name" value="Integrase_recombinase_N"/>
</dbReference>
<dbReference type="InterPro" id="IPR013762">
    <property type="entry name" value="Integrase-like_cat_sf"/>
</dbReference>
<keyword evidence="1" id="KW-0229">DNA integration</keyword>
<comment type="caution">
    <text evidence="7">The sequence shown here is derived from an EMBL/GenBank/DDBJ whole genome shotgun (WGS) entry which is preliminary data.</text>
</comment>
<reference evidence="7" key="1">
    <citation type="submission" date="2021-01" db="EMBL/GenBank/DDBJ databases">
        <title>Modified the classification status of verrucomicrobia.</title>
        <authorList>
            <person name="Feng X."/>
        </authorList>
    </citation>
    <scope>NUCLEOTIDE SEQUENCE</scope>
    <source>
        <strain evidence="7">JCM 18052</strain>
    </source>
</reference>
<dbReference type="PROSITE" id="PS51898">
    <property type="entry name" value="TYR_RECOMBINASE"/>
    <property type="match status" value="1"/>
</dbReference>
<evidence type="ECO:0008006" key="9">
    <source>
        <dbReference type="Google" id="ProtNLM"/>
    </source>
</evidence>
<dbReference type="PROSITE" id="PS51900">
    <property type="entry name" value="CB"/>
    <property type="match status" value="1"/>
</dbReference>
<gene>
    <name evidence="7" type="ORF">JIN84_17170</name>
</gene>
<feature type="domain" description="Tyr recombinase" evidence="5">
    <location>
        <begin position="227"/>
        <end position="388"/>
    </location>
</feature>
<keyword evidence="3" id="KW-0233">DNA recombination</keyword>
<name>A0A934VCP2_9BACT</name>
<dbReference type="GO" id="GO:0015074">
    <property type="term" value="P:DNA integration"/>
    <property type="evidence" value="ECO:0007669"/>
    <property type="project" value="UniProtKB-KW"/>
</dbReference>